<dbReference type="Pfam" id="PF14576">
    <property type="entry name" value="SEO_N"/>
    <property type="match status" value="1"/>
</dbReference>
<comment type="caution">
    <text evidence="4">The sequence shown here is derived from an EMBL/GenBank/DDBJ whole genome shotgun (WGS) entry which is preliminary data.</text>
</comment>
<dbReference type="Proteomes" id="UP001370490">
    <property type="component" value="Unassembled WGS sequence"/>
</dbReference>
<dbReference type="PANTHER" id="PTHR33232:SF12">
    <property type="entry name" value="PROTEIN SIEVE ELEMENT OCCLUSION B-LIKE"/>
    <property type="match status" value="1"/>
</dbReference>
<gene>
    <name evidence="4" type="ORF">RJ641_014281</name>
</gene>
<keyword evidence="5" id="KW-1185">Reference proteome</keyword>
<evidence type="ECO:0000313" key="5">
    <source>
        <dbReference type="Proteomes" id="UP001370490"/>
    </source>
</evidence>
<keyword evidence="1" id="KW-0472">Membrane</keyword>
<dbReference type="PANTHER" id="PTHR33232">
    <property type="entry name" value="PROTEIN SIEVE ELEMENT OCCLUSION B-LIKE"/>
    <property type="match status" value="1"/>
</dbReference>
<feature type="domain" description="Sieve element occlusion N-terminal" evidence="2">
    <location>
        <begin position="26"/>
        <end position="312"/>
    </location>
</feature>
<dbReference type="Pfam" id="PF14577">
    <property type="entry name" value="SEO_C"/>
    <property type="match status" value="1"/>
</dbReference>
<accession>A0AAN8UP71</accession>
<protein>
    <submittedName>
        <fullName evidence="4">Sieve element occlusion, C-terminal</fullName>
    </submittedName>
</protein>
<dbReference type="InterPro" id="IPR039299">
    <property type="entry name" value="SEOA"/>
</dbReference>
<reference evidence="4 5" key="1">
    <citation type="submission" date="2023-12" db="EMBL/GenBank/DDBJ databases">
        <title>A high-quality genome assembly for Dillenia turbinata (Dilleniales).</title>
        <authorList>
            <person name="Chanderbali A."/>
        </authorList>
    </citation>
    <scope>NUCLEOTIDE SEQUENCE [LARGE SCALE GENOMIC DNA]</scope>
    <source>
        <strain evidence="4">LSX21</strain>
        <tissue evidence="4">Leaf</tissue>
    </source>
</reference>
<feature type="transmembrane region" description="Helical" evidence="1">
    <location>
        <begin position="137"/>
        <end position="158"/>
    </location>
</feature>
<dbReference type="GO" id="GO:0010088">
    <property type="term" value="P:phloem development"/>
    <property type="evidence" value="ECO:0007669"/>
    <property type="project" value="InterPro"/>
</dbReference>
<evidence type="ECO:0000256" key="1">
    <source>
        <dbReference type="SAM" id="Phobius"/>
    </source>
</evidence>
<name>A0AAN8UP71_9MAGN</name>
<feature type="domain" description="Sieve element occlusion C-terminal" evidence="3">
    <location>
        <begin position="478"/>
        <end position="709"/>
    </location>
</feature>
<evidence type="ECO:0000259" key="3">
    <source>
        <dbReference type="Pfam" id="PF14577"/>
    </source>
</evidence>
<organism evidence="4 5">
    <name type="scientific">Dillenia turbinata</name>
    <dbReference type="NCBI Taxonomy" id="194707"/>
    <lineage>
        <taxon>Eukaryota</taxon>
        <taxon>Viridiplantae</taxon>
        <taxon>Streptophyta</taxon>
        <taxon>Embryophyta</taxon>
        <taxon>Tracheophyta</taxon>
        <taxon>Spermatophyta</taxon>
        <taxon>Magnoliopsida</taxon>
        <taxon>eudicotyledons</taxon>
        <taxon>Gunneridae</taxon>
        <taxon>Pentapetalae</taxon>
        <taxon>Dilleniales</taxon>
        <taxon>Dilleniaceae</taxon>
        <taxon>Dillenia</taxon>
    </lineage>
</organism>
<evidence type="ECO:0000313" key="4">
    <source>
        <dbReference type="EMBL" id="KAK6920603.1"/>
    </source>
</evidence>
<keyword evidence="1" id="KW-1133">Transmembrane helix</keyword>
<sequence>MANTAPPARTQQLIRGGERRMFAAGDDNAMLKQIQATHAPDGRDFEVKPILQIIEDIFHHAAPSSIDGIVNGTHAHLEALDDKMISSSIEGILEALAYTIYKICCEISCKCSGGGDAHQTSMVLLNTLSGYSWESKVVIALAAFAVIYGEFWLLVQLYTTNQLAKSVALLKQLPDIIEHASLLKPKFDSVQNLIKAMLNVTKSIVAFTDLPSQYIPIETPAMSAAMAHIPTAVYWTIRSVVACASQITSLIGLSHEYITSTMEAWELSSLAHKVNSIHGHLTNQLTLCHQFIDEKKHIEAYLLLVKILETIHMDNMRVLKALIYPKDDVPPLFDGSTKTRVHIEVLRRKTVLLLISDLDITQEEILVLSHLYREARHGPTRTEMPYEMVWLSILDRSTPLNQARQEKFEQLKNEMPWHSIHHPSMVEPAVIKYTKEVWHFAKKPILVALDPQGKVVSPNAFHMMWIWGNLAAPFTDTKEQALWREETWRVDFLVDGIDEAILQWVAAEKFICLYGGEDIEWIRKFTITVKKVAASAGIDLELIYMGKSNSKERTRKINAIVTAENLSHCLPDLTFLWFFWTRLESMLYSKMQHGKTIENDRIMQEVMTILSFDGSDQGWAVICKGSAPEMARAKGDLMFTCFSEFETWRGKAEEKGFLQAVIDHLTHLHTPQHCNRLILPGINGNIPEIVVCAECGRPMEKYFMYRCCTD</sequence>
<dbReference type="AlphaFoldDB" id="A0AAN8UP71"/>
<dbReference type="InterPro" id="IPR027942">
    <property type="entry name" value="SEO_N"/>
</dbReference>
<evidence type="ECO:0000259" key="2">
    <source>
        <dbReference type="Pfam" id="PF14576"/>
    </source>
</evidence>
<dbReference type="EMBL" id="JBAMMX010000020">
    <property type="protein sequence ID" value="KAK6920603.1"/>
    <property type="molecule type" value="Genomic_DNA"/>
</dbReference>
<keyword evidence="1" id="KW-0812">Transmembrane</keyword>
<dbReference type="InterPro" id="IPR027944">
    <property type="entry name" value="SEO_C"/>
</dbReference>
<proteinExistence type="predicted"/>